<feature type="chain" id="PRO_5003154606" evidence="1">
    <location>
        <begin position="19"/>
        <end position="134"/>
    </location>
</feature>
<dbReference type="STRING" id="862908.BMS_0811"/>
<name>E1X5Z1_HALMS</name>
<keyword evidence="1" id="KW-0732">Signal</keyword>
<dbReference type="KEGG" id="bmx:BMS_0811"/>
<organism evidence="2 3">
    <name type="scientific">Halobacteriovorax marinus (strain ATCC BAA-682 / DSM 15412 / SJ)</name>
    <name type="common">Bacteriovorax marinus</name>
    <dbReference type="NCBI Taxonomy" id="862908"/>
    <lineage>
        <taxon>Bacteria</taxon>
        <taxon>Pseudomonadati</taxon>
        <taxon>Bdellovibrionota</taxon>
        <taxon>Bacteriovoracia</taxon>
        <taxon>Bacteriovoracales</taxon>
        <taxon>Halobacteriovoraceae</taxon>
        <taxon>Halobacteriovorax</taxon>
    </lineage>
</organism>
<gene>
    <name evidence="2" type="ordered locus">BMS_0811</name>
</gene>
<dbReference type="RefSeq" id="WP_014243493.1">
    <property type="nucleotide sequence ID" value="NC_016620.1"/>
</dbReference>
<dbReference type="Proteomes" id="UP000008963">
    <property type="component" value="Chromosome"/>
</dbReference>
<dbReference type="EMBL" id="FQ312005">
    <property type="protein sequence ID" value="CBW25708.1"/>
    <property type="molecule type" value="Genomic_DNA"/>
</dbReference>
<sequence length="134" mass="15524">MKKLLALTSILLSTASFAYVTGDKIHFQKDSTYVSAAYSKSLCFDGENFKANIRKCTRWTTNDERRCTRYGVFAATQPQESTRKRCARWGGRDDSNCLKWETVRYFQSEVRTVKFYGQNDDLRKTETIVIPTCM</sequence>
<dbReference type="HOGENOM" id="CLU_1893278_0_0_7"/>
<evidence type="ECO:0000313" key="3">
    <source>
        <dbReference type="Proteomes" id="UP000008963"/>
    </source>
</evidence>
<reference evidence="3" key="1">
    <citation type="journal article" date="2013" name="ISME J.">
        <title>A small predatory core genome in the divergent marine Bacteriovorax marinus SJ and the terrestrial Bdellovibrio bacteriovorus.</title>
        <authorList>
            <person name="Crossman L.C."/>
            <person name="Chen H."/>
            <person name="Cerdeno-Tarraga A.M."/>
            <person name="Brooks K."/>
            <person name="Quail M.A."/>
            <person name="Pineiro S.A."/>
            <person name="Hobley L."/>
            <person name="Sockett R.E."/>
            <person name="Bentley S.D."/>
            <person name="Parkhill J."/>
            <person name="Williams H.N."/>
            <person name="Stine O.C."/>
        </authorList>
    </citation>
    <scope>NUCLEOTIDE SEQUENCE [LARGE SCALE GENOMIC DNA]</scope>
    <source>
        <strain evidence="3">ATCC BAA-682 / DSM 15412 / SJ</strain>
    </source>
</reference>
<dbReference type="AlphaFoldDB" id="E1X5Z1"/>
<evidence type="ECO:0000313" key="2">
    <source>
        <dbReference type="EMBL" id="CBW25708.1"/>
    </source>
</evidence>
<protein>
    <submittedName>
        <fullName evidence="2">Exported protein</fullName>
    </submittedName>
</protein>
<accession>E1X5Z1</accession>
<keyword evidence="3" id="KW-1185">Reference proteome</keyword>
<feature type="signal peptide" evidence="1">
    <location>
        <begin position="1"/>
        <end position="18"/>
    </location>
</feature>
<proteinExistence type="predicted"/>
<evidence type="ECO:0000256" key="1">
    <source>
        <dbReference type="SAM" id="SignalP"/>
    </source>
</evidence>
<dbReference type="PATRIC" id="fig|862908.3.peg.774"/>